<evidence type="ECO:0000313" key="3">
    <source>
        <dbReference type="Proteomes" id="UP001065174"/>
    </source>
</evidence>
<dbReference type="RefSeq" id="WP_262310102.1">
    <property type="nucleotide sequence ID" value="NZ_CP106679.1"/>
</dbReference>
<dbReference type="InterPro" id="IPR021533">
    <property type="entry name" value="PepSY-like"/>
</dbReference>
<dbReference type="PROSITE" id="PS51257">
    <property type="entry name" value="PROKAR_LIPOPROTEIN"/>
    <property type="match status" value="1"/>
</dbReference>
<dbReference type="Proteomes" id="UP001065174">
    <property type="component" value="Chromosome"/>
</dbReference>
<keyword evidence="3" id="KW-1185">Reference proteome</keyword>
<gene>
    <name evidence="2" type="ORF">N6H18_01620</name>
</gene>
<dbReference type="Gene3D" id="3.10.450.360">
    <property type="match status" value="1"/>
</dbReference>
<dbReference type="Pfam" id="PF11396">
    <property type="entry name" value="PepSY_like"/>
    <property type="match status" value="1"/>
</dbReference>
<dbReference type="SUPFAM" id="SSF160574">
    <property type="entry name" value="BT0923-like"/>
    <property type="match status" value="1"/>
</dbReference>
<reference evidence="2" key="1">
    <citation type="submission" date="2022-09" db="EMBL/GenBank/DDBJ databases">
        <title>Comparative genomics and taxonomic characterization of three novel marine species of genus Reichenbachiella exhibiting antioxidant and polysaccharide degradation activities.</title>
        <authorList>
            <person name="Muhammad N."/>
            <person name="Lee Y.-J."/>
            <person name="Ko J."/>
            <person name="Kim S.-G."/>
        </authorList>
    </citation>
    <scope>NUCLEOTIDE SEQUENCE</scope>
    <source>
        <strain evidence="2">BKB1-1</strain>
    </source>
</reference>
<sequence length="153" mass="17828">MNKPILVLGICLSSLMSCGHEDQVPQKVLTAFHQKFPQAKDVEWELEKEDDMEWEAEFNVNDMEYSANFDPEGTWHETEHDIKFHEIPPIVISTIQHDFADSDFKKAEISETPKGQFYEIELIQGETEIELTLNDKGEITYKVTTLEEEEYEN</sequence>
<accession>A0ABY6CQ83</accession>
<protein>
    <submittedName>
        <fullName evidence="2">PepSY-like domain-containing protein</fullName>
    </submittedName>
</protein>
<organism evidence="2 3">
    <name type="scientific">Reichenbachiella agarivorans</name>
    <dbReference type="NCBI Taxonomy" id="2979464"/>
    <lineage>
        <taxon>Bacteria</taxon>
        <taxon>Pseudomonadati</taxon>
        <taxon>Bacteroidota</taxon>
        <taxon>Cytophagia</taxon>
        <taxon>Cytophagales</taxon>
        <taxon>Reichenbachiellaceae</taxon>
        <taxon>Reichenbachiella</taxon>
    </lineage>
</organism>
<feature type="domain" description="Putative beta-lactamase-inhibitor-like PepSY-like" evidence="1">
    <location>
        <begin position="54"/>
        <end position="139"/>
    </location>
</feature>
<evidence type="ECO:0000259" key="1">
    <source>
        <dbReference type="Pfam" id="PF11396"/>
    </source>
</evidence>
<proteinExistence type="predicted"/>
<dbReference type="EMBL" id="CP106679">
    <property type="protein sequence ID" value="UXP32667.1"/>
    <property type="molecule type" value="Genomic_DNA"/>
</dbReference>
<name>A0ABY6CQ83_9BACT</name>
<evidence type="ECO:0000313" key="2">
    <source>
        <dbReference type="EMBL" id="UXP32667.1"/>
    </source>
</evidence>